<proteinExistence type="predicted"/>
<dbReference type="Pfam" id="PF04069">
    <property type="entry name" value="OpuAC"/>
    <property type="match status" value="1"/>
</dbReference>
<dbReference type="SUPFAM" id="SSF53850">
    <property type="entry name" value="Periplasmic binding protein-like II"/>
    <property type="match status" value="1"/>
</dbReference>
<dbReference type="Gene3D" id="3.40.190.10">
    <property type="entry name" value="Periplasmic binding protein-like II"/>
    <property type="match status" value="1"/>
</dbReference>
<sequence>MHCAHSLSFHPLSSSLNFIRAKATALFKPTQWAKALAFTGIAIAASAHAQTQPGQGQRVQPVQTSVAEETFQTLLVARALQALGYDVQDIQETEYASAYLAVANGDASYIAVNWQPLHDDFYANAGGDTKFYRKGTYVDNSAQGYLIDKKTADAHAITNFSQLQQPEIAKLFDANGDGKADLTGCTPGWGCEAVVEHHLDAYELRQTVTHNQGNYAALMADTITRYQQGRPILYYTWTPYWVSGVLVPGKDVVWLEVPFSSMPGAQKDIDTQLPNGKNYGFPINRMNIVANKTFAKNNPAAAKLFAVMQLSIDDVSAQNLRMQQGENSRADIARHTDAWISANQTVFDGWLQQAREAAKP</sequence>
<name>A0A4S8ETL5_9BURK</name>
<evidence type="ECO:0000313" key="2">
    <source>
        <dbReference type="EMBL" id="THT97826.1"/>
    </source>
</evidence>
<accession>A0A4S8ETL5</accession>
<dbReference type="Gene3D" id="3.40.190.100">
    <property type="entry name" value="Glycine betaine-binding periplasmic protein, domain 2"/>
    <property type="match status" value="1"/>
</dbReference>
<evidence type="ECO:0000313" key="3">
    <source>
        <dbReference type="Proteomes" id="UP000308917"/>
    </source>
</evidence>
<dbReference type="OrthoDB" id="9787902at2"/>
<gene>
    <name evidence="2" type="primary">proX</name>
    <name evidence="2" type="ORF">E9531_15355</name>
</gene>
<dbReference type="RefSeq" id="WP_136574652.1">
    <property type="nucleotide sequence ID" value="NZ_STFG01000025.1"/>
</dbReference>
<evidence type="ECO:0000259" key="1">
    <source>
        <dbReference type="Pfam" id="PF04069"/>
    </source>
</evidence>
<dbReference type="CDD" id="cd13638">
    <property type="entry name" value="PBP2_EcProx_like"/>
    <property type="match status" value="1"/>
</dbReference>
<comment type="caution">
    <text evidence="2">The sequence shown here is derived from an EMBL/GenBank/DDBJ whole genome shotgun (WGS) entry which is preliminary data.</text>
</comment>
<dbReference type="EMBL" id="STFG01000025">
    <property type="protein sequence ID" value="THT97826.1"/>
    <property type="molecule type" value="Genomic_DNA"/>
</dbReference>
<dbReference type="Proteomes" id="UP000308917">
    <property type="component" value="Unassembled WGS sequence"/>
</dbReference>
<keyword evidence="3" id="KW-1185">Reference proteome</keyword>
<dbReference type="NCBIfam" id="NF008334">
    <property type="entry name" value="PRK11119.1"/>
    <property type="match status" value="1"/>
</dbReference>
<protein>
    <submittedName>
        <fullName evidence="2">Glycine betaine/L-proline ABC transporter substrate-binding protein ProX</fullName>
    </submittedName>
</protein>
<organism evidence="2 3">
    <name type="scientific">Lampropedia puyangensis</name>
    <dbReference type="NCBI Taxonomy" id="1330072"/>
    <lineage>
        <taxon>Bacteria</taxon>
        <taxon>Pseudomonadati</taxon>
        <taxon>Pseudomonadota</taxon>
        <taxon>Betaproteobacteria</taxon>
        <taxon>Burkholderiales</taxon>
        <taxon>Comamonadaceae</taxon>
        <taxon>Lampropedia</taxon>
    </lineage>
</organism>
<dbReference type="InterPro" id="IPR007210">
    <property type="entry name" value="ABC_Gly_betaine_transp_sub-bd"/>
</dbReference>
<dbReference type="GO" id="GO:0043190">
    <property type="term" value="C:ATP-binding cassette (ABC) transporter complex"/>
    <property type="evidence" value="ECO:0007669"/>
    <property type="project" value="InterPro"/>
</dbReference>
<feature type="domain" description="ABC-type glycine betaine transport system substrate-binding" evidence="1">
    <location>
        <begin position="59"/>
        <end position="335"/>
    </location>
</feature>
<dbReference type="GO" id="GO:0022857">
    <property type="term" value="F:transmembrane transporter activity"/>
    <property type="evidence" value="ECO:0007669"/>
    <property type="project" value="InterPro"/>
</dbReference>
<dbReference type="AlphaFoldDB" id="A0A4S8ETL5"/>
<reference evidence="2 3" key="1">
    <citation type="journal article" date="2015" name="Antonie Van Leeuwenhoek">
        <title>Lampropedia puyangensis sp. nov., isolated from symptomatic bark of Populus ? euramericana canker and emended description of Lampropedia hyalina (Ehrenberg 1832) Lee et al. 2004.</title>
        <authorList>
            <person name="Li Y."/>
            <person name="Wang T."/>
            <person name="Piao C.G."/>
            <person name="Wang L.F."/>
            <person name="Tian G.Z."/>
            <person name="Zhu T.H."/>
            <person name="Guo M.W."/>
        </authorList>
    </citation>
    <scope>NUCLEOTIDE SEQUENCE [LARGE SCALE GENOMIC DNA]</scope>
    <source>
        <strain evidence="2 3">2-bin</strain>
    </source>
</reference>